<proteinExistence type="predicted"/>
<organism evidence="3 4">
    <name type="scientific">Xanthomonas translucens pv. translucens DSM 18974</name>
    <dbReference type="NCBI Taxonomy" id="1261556"/>
    <lineage>
        <taxon>Bacteria</taxon>
        <taxon>Pseudomonadati</taxon>
        <taxon>Pseudomonadota</taxon>
        <taxon>Gammaproteobacteria</taxon>
        <taxon>Lysobacterales</taxon>
        <taxon>Lysobacteraceae</taxon>
        <taxon>Xanthomonas</taxon>
        <taxon>Xanthomonas translucens group</taxon>
    </lineage>
</organism>
<feature type="domain" description="XdhC- CoxI" evidence="1">
    <location>
        <begin position="15"/>
        <end position="73"/>
    </location>
</feature>
<dbReference type="InterPro" id="IPR027051">
    <property type="entry name" value="XdhC_Rossmann_dom"/>
</dbReference>
<dbReference type="PANTHER" id="PTHR30388:SF6">
    <property type="entry name" value="XANTHINE DEHYDROGENASE SUBUNIT A-RELATED"/>
    <property type="match status" value="1"/>
</dbReference>
<dbReference type="GeneID" id="66890408"/>
<accession>A0A1C3TM33</accession>
<evidence type="ECO:0008006" key="5">
    <source>
        <dbReference type="Google" id="ProtNLM"/>
    </source>
</evidence>
<dbReference type="PATRIC" id="fig|1261556.5.peg.1426"/>
<dbReference type="EMBL" id="LT604072">
    <property type="protein sequence ID" value="SCB04130.1"/>
    <property type="molecule type" value="Genomic_DNA"/>
</dbReference>
<dbReference type="InterPro" id="IPR052698">
    <property type="entry name" value="MoCofactor_Util/Proc"/>
</dbReference>
<dbReference type="AlphaFoldDB" id="A0A1C3TM33"/>
<evidence type="ECO:0000313" key="4">
    <source>
        <dbReference type="Proteomes" id="UP000093071"/>
    </source>
</evidence>
<dbReference type="InterPro" id="IPR003777">
    <property type="entry name" value="XdhC_CoxI"/>
</dbReference>
<dbReference type="RefSeq" id="WP_080964787.1">
    <property type="nucleotide sequence ID" value="NZ_LT604072.1"/>
</dbReference>
<sequence>MSAARHCFHDAIDACRQRAPAVLAVVMGTQGSTYAPAGAVALFGADGAQQGWLSGGCLEPEIARCAAAAAAADALAWMDIDTRDDEDLLSGSAVGCRGRLHLALLPLRAMPGFERLAQAWLQRRGGLALALQADGRLAVAVAGEALQWRLPCQPWHGAAARGGAVQVPPPPRVSVFGAGPETAVLLPLLRQLGWMTTLVEQRPRWAALAGQADQALACTPSRALADCADSDAALVMHHHFELDREALDALAASAIPFLGLLGPTRRREDLFRLLRPQQHAQLLPRLHAPIGLRLGGSGAEAIALSIAAQLQATRAVQSHADTAPNPSPCSVTRLHGGDAAVAARMPLRADSGACGAAQ</sequence>
<evidence type="ECO:0000259" key="1">
    <source>
        <dbReference type="Pfam" id="PF02625"/>
    </source>
</evidence>
<dbReference type="Proteomes" id="UP000093071">
    <property type="component" value="Chromosome I"/>
</dbReference>
<feature type="domain" description="XdhC Rossmann" evidence="2">
    <location>
        <begin position="174"/>
        <end position="310"/>
    </location>
</feature>
<dbReference type="PANTHER" id="PTHR30388">
    <property type="entry name" value="ALDEHYDE OXIDOREDUCTASE MOLYBDENUM COFACTOR ASSEMBLY PROTEIN"/>
    <property type="match status" value="1"/>
</dbReference>
<name>A0A1C3TM33_XANCT</name>
<evidence type="ECO:0000313" key="3">
    <source>
        <dbReference type="EMBL" id="SCB04130.1"/>
    </source>
</evidence>
<gene>
    <name evidence="3" type="ORF">BN444_02500</name>
</gene>
<reference evidence="4" key="1">
    <citation type="submission" date="2016-07" db="EMBL/GenBank/DDBJ databases">
        <authorList>
            <person name="Jaenicke Sebastian"/>
        </authorList>
    </citation>
    <scope>NUCLEOTIDE SEQUENCE [LARGE SCALE GENOMIC DNA]</scope>
</reference>
<dbReference type="Pfam" id="PF02625">
    <property type="entry name" value="XdhC_CoxI"/>
    <property type="match status" value="1"/>
</dbReference>
<dbReference type="Gene3D" id="3.40.50.720">
    <property type="entry name" value="NAD(P)-binding Rossmann-like Domain"/>
    <property type="match status" value="1"/>
</dbReference>
<dbReference type="Pfam" id="PF13478">
    <property type="entry name" value="XdhC_C"/>
    <property type="match status" value="1"/>
</dbReference>
<protein>
    <recommendedName>
        <fullName evidence="5">XshC-Cox1-family protein</fullName>
    </recommendedName>
</protein>
<evidence type="ECO:0000259" key="2">
    <source>
        <dbReference type="Pfam" id="PF13478"/>
    </source>
</evidence>